<evidence type="ECO:0000256" key="1">
    <source>
        <dbReference type="SAM" id="MobiDB-lite"/>
    </source>
</evidence>
<reference evidence="2" key="1">
    <citation type="submission" date="2020-07" db="EMBL/GenBank/DDBJ databases">
        <title>Severe corrosion of carbon steel in oil field produced water can be linked to methanogenic archaea containing a special type of NiFe hydrogenase.</title>
        <authorList>
            <person name="Lahme S."/>
            <person name="Mand J."/>
            <person name="Longwell J."/>
            <person name="Smith R."/>
            <person name="Enning D."/>
        </authorList>
    </citation>
    <scope>NUCLEOTIDE SEQUENCE</scope>
    <source>
        <strain evidence="2">MIC098Bin5</strain>
    </source>
</reference>
<comment type="caution">
    <text evidence="2">The sequence shown here is derived from an EMBL/GenBank/DDBJ whole genome shotgun (WGS) entry which is preliminary data.</text>
</comment>
<name>A0A8T3W2G6_METMI</name>
<accession>A0A8T3W2G6</accession>
<dbReference type="RefSeq" id="WP_278492325.1">
    <property type="nucleotide sequence ID" value="NZ_JACCQJ010000002.1"/>
</dbReference>
<feature type="compositionally biased region" description="Basic residues" evidence="1">
    <location>
        <begin position="90"/>
        <end position="108"/>
    </location>
</feature>
<dbReference type="EMBL" id="JACCQJ010000002">
    <property type="protein sequence ID" value="MBG0769684.1"/>
    <property type="molecule type" value="Genomic_DNA"/>
</dbReference>
<dbReference type="Proteomes" id="UP000714405">
    <property type="component" value="Unassembled WGS sequence"/>
</dbReference>
<gene>
    <name evidence="2" type="ORF">H0S71_07300</name>
</gene>
<evidence type="ECO:0000313" key="3">
    <source>
        <dbReference type="Proteomes" id="UP000714405"/>
    </source>
</evidence>
<feature type="region of interest" description="Disordered" evidence="1">
    <location>
        <begin position="88"/>
        <end position="108"/>
    </location>
</feature>
<organism evidence="2 3">
    <name type="scientific">Methanococcus maripaludis</name>
    <name type="common">Methanococcus deltae</name>
    <dbReference type="NCBI Taxonomy" id="39152"/>
    <lineage>
        <taxon>Archaea</taxon>
        <taxon>Methanobacteriati</taxon>
        <taxon>Methanobacteriota</taxon>
        <taxon>Methanomada group</taxon>
        <taxon>Methanococci</taxon>
        <taxon>Methanococcales</taxon>
        <taxon>Methanococcaceae</taxon>
        <taxon>Methanococcus</taxon>
    </lineage>
</organism>
<protein>
    <submittedName>
        <fullName evidence="2">DUF2683 family protein</fullName>
    </submittedName>
</protein>
<evidence type="ECO:0000313" key="2">
    <source>
        <dbReference type="EMBL" id="MBG0769684.1"/>
    </source>
</evidence>
<proteinExistence type="predicted"/>
<dbReference type="AlphaFoldDB" id="A0A8T3W2G6"/>
<sequence>MVKVNLDLDDGANQNVELYKGLHRLKSKSEAINKMLNELGDKYIEETLYTPKVVAELKAAQKEIKEGKYIEIDDIDELDEALDNYEKEQKKKKLASKKQGKHGKNKIR</sequence>